<name>A0ABQ0HSE5_GORRU</name>
<sequence>MDTVGFLRGSVIGADGGAGSGAVFRTAGPDVFMALRVAEHLLFPPSLERRKCRGGTSGTDVPPDFWESAGPVGRATSSNAKAWIGCGPAVGVVDEEVPETRCVGEELVDRGPGVRRA</sequence>
<proteinExistence type="predicted"/>
<dbReference type="EMBL" id="BAHB01000055">
    <property type="protein sequence ID" value="GAB85180.1"/>
    <property type="molecule type" value="Genomic_DNA"/>
</dbReference>
<accession>A0ABQ0HSE5</accession>
<reference evidence="2 3" key="1">
    <citation type="submission" date="2012-08" db="EMBL/GenBank/DDBJ databases">
        <title>Whole genome shotgun sequence of Gordonia rubripertincta NBRC 101908.</title>
        <authorList>
            <person name="Takarada H."/>
            <person name="Hosoyama A."/>
            <person name="Tsuchikane K."/>
            <person name="Katsumata H."/>
            <person name="Baba S."/>
            <person name="Ohji S."/>
            <person name="Yamazaki S."/>
            <person name="Fujita N."/>
        </authorList>
    </citation>
    <scope>NUCLEOTIDE SEQUENCE [LARGE SCALE GENOMIC DNA]</scope>
    <source>
        <strain evidence="2 3">NBRC 101908</strain>
    </source>
</reference>
<dbReference type="Proteomes" id="UP000010744">
    <property type="component" value="Unassembled WGS sequence"/>
</dbReference>
<feature type="region of interest" description="Disordered" evidence="1">
    <location>
        <begin position="52"/>
        <end position="72"/>
    </location>
</feature>
<evidence type="ECO:0000313" key="3">
    <source>
        <dbReference type="Proteomes" id="UP000010744"/>
    </source>
</evidence>
<comment type="caution">
    <text evidence="2">The sequence shown here is derived from an EMBL/GenBank/DDBJ whole genome shotgun (WGS) entry which is preliminary data.</text>
</comment>
<protein>
    <submittedName>
        <fullName evidence="2">Uncharacterized protein</fullName>
    </submittedName>
</protein>
<keyword evidence="3" id="KW-1185">Reference proteome</keyword>
<organism evidence="2 3">
    <name type="scientific">Gordonia rubripertincta NBRC 101908</name>
    <dbReference type="NCBI Taxonomy" id="1077975"/>
    <lineage>
        <taxon>Bacteria</taxon>
        <taxon>Bacillati</taxon>
        <taxon>Actinomycetota</taxon>
        <taxon>Actinomycetes</taxon>
        <taxon>Mycobacteriales</taxon>
        <taxon>Gordoniaceae</taxon>
        <taxon>Gordonia</taxon>
    </lineage>
</organism>
<evidence type="ECO:0000313" key="2">
    <source>
        <dbReference type="EMBL" id="GAB85180.1"/>
    </source>
</evidence>
<evidence type="ECO:0000256" key="1">
    <source>
        <dbReference type="SAM" id="MobiDB-lite"/>
    </source>
</evidence>
<gene>
    <name evidence="2" type="ORF">GORBP_055_00050</name>
</gene>